<dbReference type="Pfam" id="PF08803">
    <property type="entry name" value="ydhR"/>
    <property type="match status" value="1"/>
</dbReference>
<evidence type="ECO:0008006" key="3">
    <source>
        <dbReference type="Google" id="ProtNLM"/>
    </source>
</evidence>
<dbReference type="InterPro" id="IPR011008">
    <property type="entry name" value="Dimeric_a/b-barrel"/>
</dbReference>
<name>A0AB34QQQ4_BACPU</name>
<dbReference type="AlphaFoldDB" id="A0AB34QQQ4"/>
<proteinExistence type="predicted"/>
<dbReference type="PANTHER" id="PTHR39169">
    <property type="match status" value="1"/>
</dbReference>
<organism evidence="1 2">
    <name type="scientific">Bacillus pumilus</name>
    <name type="common">Bacillus mesentericus</name>
    <dbReference type="NCBI Taxonomy" id="1408"/>
    <lineage>
        <taxon>Bacteria</taxon>
        <taxon>Bacillati</taxon>
        <taxon>Bacillota</taxon>
        <taxon>Bacilli</taxon>
        <taxon>Bacillales</taxon>
        <taxon>Bacillaceae</taxon>
        <taxon>Bacillus</taxon>
    </lineage>
</organism>
<evidence type="ECO:0000313" key="2">
    <source>
        <dbReference type="Proteomes" id="UP000031978"/>
    </source>
</evidence>
<dbReference type="Proteomes" id="UP000031978">
    <property type="component" value="Unassembled WGS sequence"/>
</dbReference>
<dbReference type="Gene3D" id="3.30.70.100">
    <property type="match status" value="1"/>
</dbReference>
<reference evidence="1 2" key="1">
    <citation type="submission" date="2014-12" db="EMBL/GenBank/DDBJ databases">
        <title>Draft Genome Sequences of Five Spore-Forming Food Isolates of Bacillus pumilus.</title>
        <authorList>
            <person name="de Jong A."/>
            <person name="van Heel A.J."/>
            <person name="Montalban-Lopez M."/>
            <person name="Krawczyk A.O."/>
            <person name="Berendsen E.M."/>
            <person name="Wells-Bennik M."/>
            <person name="Kuipers O.P."/>
        </authorList>
    </citation>
    <scope>NUCLEOTIDE SEQUENCE [LARGE SCALE GENOMIC DNA]</scope>
    <source>
        <strain evidence="1 2">B4127</strain>
    </source>
</reference>
<protein>
    <recommendedName>
        <fullName evidence="3">Antibiotic biosynthesis monooxygenase</fullName>
    </recommendedName>
</protein>
<evidence type="ECO:0000313" key="1">
    <source>
        <dbReference type="EMBL" id="KIL14073.1"/>
    </source>
</evidence>
<dbReference type="EMBL" id="JXCL01000037">
    <property type="protein sequence ID" value="KIL14073.1"/>
    <property type="molecule type" value="Genomic_DNA"/>
</dbReference>
<dbReference type="InterPro" id="IPR014910">
    <property type="entry name" value="YdhR"/>
</dbReference>
<gene>
    <name evidence="1" type="ORF">B4127_2032</name>
</gene>
<accession>A0AB34QQQ4</accession>
<comment type="caution">
    <text evidence="1">The sequence shown here is derived from an EMBL/GenBank/DDBJ whole genome shotgun (WGS) entry which is preliminary data.</text>
</comment>
<dbReference type="SUPFAM" id="SSF54909">
    <property type="entry name" value="Dimeric alpha+beta barrel"/>
    <property type="match status" value="1"/>
</dbReference>
<sequence length="37" mass="4212">MAYVLQVDFKMNGPFGDELAKEFSDLARTINEEDGFI</sequence>
<dbReference type="PANTHER" id="PTHR39169:SF1">
    <property type="entry name" value="MONOOXYGENASE YDHR-RELATED"/>
    <property type="match status" value="1"/>
</dbReference>